<dbReference type="SUPFAM" id="SSF48452">
    <property type="entry name" value="TPR-like"/>
    <property type="match status" value="1"/>
</dbReference>
<keyword evidence="2 3" id="KW-0802">TPR repeat</keyword>
<dbReference type="AlphaFoldDB" id="A0A9U5CZW5"/>
<accession>A0A9U5CZW5</accession>
<dbReference type="PANTHER" id="PTHR22904">
    <property type="entry name" value="TPR REPEAT CONTAINING PROTEIN"/>
    <property type="match status" value="1"/>
</dbReference>
<organism evidence="5 6">
    <name type="scientific">Derxia gummosa DSM 723</name>
    <dbReference type="NCBI Taxonomy" id="1121388"/>
    <lineage>
        <taxon>Bacteria</taxon>
        <taxon>Pseudomonadati</taxon>
        <taxon>Pseudomonadota</taxon>
        <taxon>Betaproteobacteria</taxon>
        <taxon>Burkholderiales</taxon>
        <taxon>Alcaligenaceae</taxon>
        <taxon>Derxia</taxon>
    </lineage>
</organism>
<feature type="repeat" description="TPR" evidence="3">
    <location>
        <begin position="278"/>
        <end position="311"/>
    </location>
</feature>
<keyword evidence="4" id="KW-0732">Signal</keyword>
<evidence type="ECO:0000256" key="3">
    <source>
        <dbReference type="PROSITE-ProRule" id="PRU00339"/>
    </source>
</evidence>
<dbReference type="InterPro" id="IPR019734">
    <property type="entry name" value="TPR_rpt"/>
</dbReference>
<dbReference type="GO" id="GO:0051879">
    <property type="term" value="F:Hsp90 protein binding"/>
    <property type="evidence" value="ECO:0007669"/>
    <property type="project" value="TreeGrafter"/>
</dbReference>
<sequence>MFRIPTGRPAARLLAALLATAAFGAHAAPVNVQILSATVKDRRIDGATVTLQRNGEQSVSGVTNAQGQVALTSAFADDAGALLIVKKAGYSNLVVKCPCADMTYAISPVMNNLDGLRVVLNWGARPEDLDSHVVFPGNHVYFESMRGADAMLDVDDTDGFGPETITLNRRHVGERYVYAVHDYTDRADPRTPRLSRSSAKVFVYVGQTLVKTYYVPLQQTGNLWIVFAITPEGEIQDLNRITSVVSERRLQGPEFQGVMDAPASTAPAATGTDGSADAQALNSRGETAYRAGNLDEAITLYQQAIEIDASYGQAYSNLGLAFQKAGRVAEAMWANRKAIALADGPTAARVRASSRYNNGRIYEDAGQWDDAAREYRAARAEAANPVYDKAIERMRQKGAR</sequence>
<dbReference type="RefSeq" id="WP_034412190.1">
    <property type="nucleotide sequence ID" value="NZ_KI519499.1"/>
</dbReference>
<dbReference type="Gene3D" id="1.25.40.10">
    <property type="entry name" value="Tetratricopeptide repeat domain"/>
    <property type="match status" value="1"/>
</dbReference>
<dbReference type="PROSITE" id="PS50005">
    <property type="entry name" value="TPR"/>
    <property type="match status" value="1"/>
</dbReference>
<dbReference type="Proteomes" id="UP000675920">
    <property type="component" value="Unplaced"/>
</dbReference>
<evidence type="ECO:0000256" key="1">
    <source>
        <dbReference type="ARBA" id="ARBA00022737"/>
    </source>
</evidence>
<dbReference type="InterPro" id="IPR011990">
    <property type="entry name" value="TPR-like_helical_dom_sf"/>
</dbReference>
<name>A0A9U5CZW5_9BURK</name>
<evidence type="ECO:0000313" key="6">
    <source>
        <dbReference type="RefSeq" id="WP_034412190.1"/>
    </source>
</evidence>
<reference evidence="6" key="1">
    <citation type="journal article" date="1999" name="Bioessays">
        <title>The tetratricopeptide repeat: a structural motif mediating protein-protein interactions.</title>
        <authorList>
            <person name="Blatch G.L."/>
            <person name="Lassle M."/>
        </authorList>
    </citation>
    <scope>NUCLEOTIDE SEQUENCE</scope>
</reference>
<reference evidence="6" key="3">
    <citation type="submission" date="2025-08" db="UniProtKB">
        <authorList>
            <consortium name="RefSeq"/>
        </authorList>
    </citation>
    <scope>IDENTIFICATION</scope>
</reference>
<keyword evidence="1" id="KW-0677">Repeat</keyword>
<dbReference type="PANTHER" id="PTHR22904:SF523">
    <property type="entry name" value="STRESS-INDUCED-PHOSPHOPROTEIN 1"/>
    <property type="match status" value="1"/>
</dbReference>
<keyword evidence="5" id="KW-1185">Reference proteome</keyword>
<evidence type="ECO:0000256" key="4">
    <source>
        <dbReference type="SAM" id="SignalP"/>
    </source>
</evidence>
<proteinExistence type="predicted"/>
<evidence type="ECO:0000313" key="5">
    <source>
        <dbReference type="Proteomes" id="UP000675920"/>
    </source>
</evidence>
<dbReference type="SMART" id="SM00028">
    <property type="entry name" value="TPR"/>
    <property type="match status" value="3"/>
</dbReference>
<feature type="chain" id="PRO_5040841581" evidence="4">
    <location>
        <begin position="28"/>
        <end position="400"/>
    </location>
</feature>
<dbReference type="Pfam" id="PF13414">
    <property type="entry name" value="TPR_11"/>
    <property type="match status" value="1"/>
</dbReference>
<protein>
    <submittedName>
        <fullName evidence="6">Tetratricopeptide repeat protein</fullName>
    </submittedName>
</protein>
<reference evidence="6" key="2">
    <citation type="journal article" date="2019" name="Curr. Opin. Struct. Biol.">
        <title>The tetratricopeptide-repeat motif is a versatile platform that enables diverse modes of molecular recognition.</title>
        <authorList>
            <person name="Perez-Riba A."/>
            <person name="Itzhaki L.S."/>
        </authorList>
    </citation>
    <scope>NUCLEOTIDE SEQUENCE</scope>
</reference>
<feature type="signal peptide" evidence="4">
    <location>
        <begin position="1"/>
        <end position="27"/>
    </location>
</feature>
<evidence type="ECO:0000256" key="2">
    <source>
        <dbReference type="ARBA" id="ARBA00022803"/>
    </source>
</evidence>
<dbReference type="OrthoDB" id="6372180at2"/>